<proteinExistence type="predicted"/>
<dbReference type="InterPro" id="IPR036138">
    <property type="entry name" value="PBP_dimer_sf"/>
</dbReference>
<dbReference type="InterPro" id="IPR001460">
    <property type="entry name" value="PCN-bd_Tpept"/>
</dbReference>
<dbReference type="SUPFAM" id="SSF56519">
    <property type="entry name" value="Penicillin binding protein dimerisation domain"/>
    <property type="match status" value="1"/>
</dbReference>
<evidence type="ECO:0000313" key="6">
    <source>
        <dbReference type="EMBL" id="PIZ70800.1"/>
    </source>
</evidence>
<evidence type="ECO:0008006" key="8">
    <source>
        <dbReference type="Google" id="ProtNLM"/>
    </source>
</evidence>
<dbReference type="Gene3D" id="3.90.1310.10">
    <property type="entry name" value="Penicillin-binding protein 2a (Domain 2)"/>
    <property type="match status" value="1"/>
</dbReference>
<dbReference type="PANTHER" id="PTHR30627">
    <property type="entry name" value="PEPTIDOGLYCAN D,D-TRANSPEPTIDASE"/>
    <property type="match status" value="1"/>
</dbReference>
<feature type="domain" description="Penicillin-binding protein dimerisation" evidence="5">
    <location>
        <begin position="56"/>
        <end position="208"/>
    </location>
</feature>
<keyword evidence="3" id="KW-1133">Transmembrane helix</keyword>
<dbReference type="EMBL" id="PFOI01000035">
    <property type="protein sequence ID" value="PIZ70800.1"/>
    <property type="molecule type" value="Genomic_DNA"/>
</dbReference>
<gene>
    <name evidence="6" type="ORF">COY09_02105</name>
</gene>
<comment type="caution">
    <text evidence="6">The sequence shown here is derived from an EMBL/GenBank/DDBJ whole genome shotgun (WGS) entry which is preliminary data.</text>
</comment>
<dbReference type="GO" id="GO:0005886">
    <property type="term" value="C:plasma membrane"/>
    <property type="evidence" value="ECO:0007669"/>
    <property type="project" value="TreeGrafter"/>
</dbReference>
<dbReference type="AlphaFoldDB" id="A0A2M7UHX7"/>
<reference evidence="7" key="1">
    <citation type="submission" date="2017-09" db="EMBL/GenBank/DDBJ databases">
        <title>Depth-based differentiation of microbial function through sediment-hosted aquifers and enrichment of novel symbionts in the deep terrestrial subsurface.</title>
        <authorList>
            <person name="Probst A.J."/>
            <person name="Ladd B."/>
            <person name="Jarett J.K."/>
            <person name="Geller-Mcgrath D.E."/>
            <person name="Sieber C.M.K."/>
            <person name="Emerson J.B."/>
            <person name="Anantharaman K."/>
            <person name="Thomas B.C."/>
            <person name="Malmstrom R."/>
            <person name="Stieglmeier M."/>
            <person name="Klingl A."/>
            <person name="Woyke T."/>
            <person name="Ryan C.M."/>
            <person name="Banfield J.F."/>
        </authorList>
    </citation>
    <scope>NUCLEOTIDE SEQUENCE [LARGE SCALE GENOMIC DNA]</scope>
</reference>
<feature type="transmembrane region" description="Helical" evidence="3">
    <location>
        <begin position="12"/>
        <end position="31"/>
    </location>
</feature>
<evidence type="ECO:0000256" key="2">
    <source>
        <dbReference type="ARBA" id="ARBA00023136"/>
    </source>
</evidence>
<dbReference type="Proteomes" id="UP000231071">
    <property type="component" value="Unassembled WGS sequence"/>
</dbReference>
<keyword evidence="3" id="KW-0812">Transmembrane</keyword>
<evidence type="ECO:0000259" key="4">
    <source>
        <dbReference type="Pfam" id="PF00905"/>
    </source>
</evidence>
<keyword evidence="2 3" id="KW-0472">Membrane</keyword>
<dbReference type="Gene3D" id="3.40.710.10">
    <property type="entry name" value="DD-peptidase/beta-lactamase superfamily"/>
    <property type="match status" value="1"/>
</dbReference>
<dbReference type="PANTHER" id="PTHR30627:SF1">
    <property type="entry name" value="PEPTIDOGLYCAN D,D-TRANSPEPTIDASE FTSI"/>
    <property type="match status" value="1"/>
</dbReference>
<dbReference type="Gene3D" id="3.30.450.330">
    <property type="match status" value="1"/>
</dbReference>
<evidence type="ECO:0000259" key="5">
    <source>
        <dbReference type="Pfam" id="PF03717"/>
    </source>
</evidence>
<dbReference type="InterPro" id="IPR005311">
    <property type="entry name" value="PBP_dimer"/>
</dbReference>
<feature type="domain" description="Penicillin-binding protein transpeptidase" evidence="4">
    <location>
        <begin position="253"/>
        <end position="559"/>
    </location>
</feature>
<evidence type="ECO:0000313" key="7">
    <source>
        <dbReference type="Proteomes" id="UP000231071"/>
    </source>
</evidence>
<comment type="subcellular location">
    <subcellularLocation>
        <location evidence="1">Membrane</location>
    </subcellularLocation>
</comment>
<dbReference type="InterPro" id="IPR012338">
    <property type="entry name" value="Beta-lactam/transpept-like"/>
</dbReference>
<dbReference type="InterPro" id="IPR050515">
    <property type="entry name" value="Beta-lactam/transpept"/>
</dbReference>
<sequence>MKLNQNYAWRSYAILASVIVMTGLAGTKLFGLQIINHQSYQAWAQDQHQLYEKLMPSRGEIFMQDKYGGRNFPVALNRQENTLYAIPRQLQESSNDLSASLADILKIPVQDIQTKITKQGDPFEIIKNRLTKQEVDQVKGLNCSALGFLPTTVRYYPAKNLASQVIGFVGYDGDQPKGQYGIEGYYNNDLQGEPGVFEGEKDTAGQWINLTAQKIVPARDGADLVLTLDQGVQFMLEEKLQLLVEKWQAQEGLMIVMEPKTGAIRGLANWPTFDLNQYSQVGDFDIFLNAATQKLYEPGSIFKPIVMAAGLAEGKIRPDSTYTDKGFVEVGNRTIHNAQNKSYGLRTMTQVLELSLNTGAVYVQQKIGEKIFLDYIKRFGLDQKTGVDLSGERAGDIANLLTGRPINLATASFGQGIAVTPLGLISAIGAIANQGKLMRPYLVEEKITVSGEHLKTEPIVRAQVISPEVGHDLTEMLVSSVEKGFAKQGGVAGYQIAGKTGTAQISDPEGGYYEERALHSFIGYAPADDPRFIVLIILDSPQGVSFASTAVAPAFSEIAKYLFEYYNIPPQNQE</sequence>
<organism evidence="6 7">
    <name type="scientific">Candidatus Portnoybacteria bacterium CG_4_10_14_0_2_um_filter_39_11</name>
    <dbReference type="NCBI Taxonomy" id="1974797"/>
    <lineage>
        <taxon>Bacteria</taxon>
        <taxon>Candidatus Portnoyibacteriota</taxon>
    </lineage>
</organism>
<dbReference type="GO" id="GO:0008658">
    <property type="term" value="F:penicillin binding"/>
    <property type="evidence" value="ECO:0007669"/>
    <property type="project" value="InterPro"/>
</dbReference>
<dbReference type="SUPFAM" id="SSF56601">
    <property type="entry name" value="beta-lactamase/transpeptidase-like"/>
    <property type="match status" value="1"/>
</dbReference>
<accession>A0A2M7UHX7</accession>
<protein>
    <recommendedName>
        <fullName evidence="8">Penicillin-binding protein 2</fullName>
    </recommendedName>
</protein>
<dbReference type="GO" id="GO:0071555">
    <property type="term" value="P:cell wall organization"/>
    <property type="evidence" value="ECO:0007669"/>
    <property type="project" value="TreeGrafter"/>
</dbReference>
<dbReference type="Pfam" id="PF00905">
    <property type="entry name" value="Transpeptidase"/>
    <property type="match status" value="1"/>
</dbReference>
<dbReference type="Pfam" id="PF03717">
    <property type="entry name" value="PBP_dimer"/>
    <property type="match status" value="1"/>
</dbReference>
<name>A0A2M7UHX7_9BACT</name>
<evidence type="ECO:0000256" key="3">
    <source>
        <dbReference type="SAM" id="Phobius"/>
    </source>
</evidence>
<evidence type="ECO:0000256" key="1">
    <source>
        <dbReference type="ARBA" id="ARBA00004370"/>
    </source>
</evidence>